<dbReference type="SUPFAM" id="SSF51344">
    <property type="entry name" value="Epsilon subunit of F1F0-ATP synthase N-terminal domain"/>
    <property type="match status" value="1"/>
</dbReference>
<evidence type="ECO:0000256" key="6">
    <source>
        <dbReference type="ARBA" id="ARBA00022792"/>
    </source>
</evidence>
<evidence type="ECO:0000256" key="10">
    <source>
        <dbReference type="ARBA" id="ARBA00023136"/>
    </source>
</evidence>
<dbReference type="InterPro" id="IPR036771">
    <property type="entry name" value="ATPsynth_dsu/esu_N"/>
</dbReference>
<evidence type="ECO:0000313" key="17">
    <source>
        <dbReference type="Proteomes" id="UP001217417"/>
    </source>
</evidence>
<dbReference type="HAMAP" id="MF_00530">
    <property type="entry name" value="ATP_synth_epsil_bac"/>
    <property type="match status" value="1"/>
</dbReference>
<keyword evidence="11" id="KW-0139">CF(1)</keyword>
<evidence type="ECO:0000256" key="8">
    <source>
        <dbReference type="ARBA" id="ARBA00023065"/>
    </source>
</evidence>
<dbReference type="GO" id="GO:0046933">
    <property type="term" value="F:proton-transporting ATP synthase activity, rotational mechanism"/>
    <property type="evidence" value="ECO:0007669"/>
    <property type="project" value="InterPro"/>
</dbReference>
<dbReference type="CDD" id="cd12152">
    <property type="entry name" value="F1-ATPase_delta"/>
    <property type="match status" value="1"/>
</dbReference>
<dbReference type="PANTHER" id="PTHR13822">
    <property type="entry name" value="ATP SYNTHASE DELTA/EPSILON CHAIN"/>
    <property type="match status" value="1"/>
</dbReference>
<dbReference type="GO" id="GO:0005743">
    <property type="term" value="C:mitochondrial inner membrane"/>
    <property type="evidence" value="ECO:0007669"/>
    <property type="project" value="UniProtKB-SubCell"/>
</dbReference>
<evidence type="ECO:0000256" key="7">
    <source>
        <dbReference type="ARBA" id="ARBA00022946"/>
    </source>
</evidence>
<keyword evidence="8" id="KW-0406">Ion transport</keyword>
<evidence type="ECO:0000256" key="11">
    <source>
        <dbReference type="ARBA" id="ARBA00023196"/>
    </source>
</evidence>
<dbReference type="GO" id="GO:0045259">
    <property type="term" value="C:proton-transporting ATP synthase complex"/>
    <property type="evidence" value="ECO:0007669"/>
    <property type="project" value="UniProtKB-KW"/>
</dbReference>
<accession>A0AAD7QMA2</accession>
<evidence type="ECO:0000259" key="15">
    <source>
        <dbReference type="Pfam" id="PF21334"/>
    </source>
</evidence>
<dbReference type="FunFam" id="2.60.15.10:FF:000003">
    <property type="entry name" value="ATP synthase subunit delta, mitochondrial"/>
    <property type="match status" value="1"/>
</dbReference>
<dbReference type="InterPro" id="IPR020546">
    <property type="entry name" value="ATP_synth_F1_dsu/esu_N"/>
</dbReference>
<dbReference type="RefSeq" id="XP_056041314.1">
    <property type="nucleotide sequence ID" value="XM_056188474.1"/>
</dbReference>
<keyword evidence="9" id="KW-0496">Mitochondrion</keyword>
<evidence type="ECO:0000256" key="3">
    <source>
        <dbReference type="ARBA" id="ARBA00016960"/>
    </source>
</evidence>
<keyword evidence="4" id="KW-0813">Transport</keyword>
<evidence type="ECO:0000256" key="1">
    <source>
        <dbReference type="ARBA" id="ARBA00004273"/>
    </source>
</evidence>
<dbReference type="Gene3D" id="6.10.140.880">
    <property type="match status" value="1"/>
</dbReference>
<evidence type="ECO:0000256" key="5">
    <source>
        <dbReference type="ARBA" id="ARBA00022781"/>
    </source>
</evidence>
<keyword evidence="7" id="KW-0809">Transit peptide</keyword>
<dbReference type="Pfam" id="PF21334">
    <property type="entry name" value="ATPD_C_fung"/>
    <property type="match status" value="1"/>
</dbReference>
<dbReference type="Pfam" id="PF02823">
    <property type="entry name" value="ATP-synt_DE_N"/>
    <property type="match status" value="1"/>
</dbReference>
<feature type="domain" description="ATP synthase F1 complex delta/epsilon subunit N-terminal" evidence="14">
    <location>
        <begin position="37"/>
        <end position="107"/>
    </location>
</feature>
<gene>
    <name evidence="16" type="ORF">POJ06DRAFT_260336</name>
</gene>
<organism evidence="16 17">
    <name type="scientific">Lipomyces tetrasporus</name>
    <dbReference type="NCBI Taxonomy" id="54092"/>
    <lineage>
        <taxon>Eukaryota</taxon>
        <taxon>Fungi</taxon>
        <taxon>Dikarya</taxon>
        <taxon>Ascomycota</taxon>
        <taxon>Saccharomycotina</taxon>
        <taxon>Lipomycetes</taxon>
        <taxon>Lipomycetales</taxon>
        <taxon>Lipomycetaceae</taxon>
        <taxon>Lipomyces</taxon>
    </lineage>
</organism>
<dbReference type="PANTHER" id="PTHR13822:SF7">
    <property type="entry name" value="ATP SYNTHASE SUBUNIT DELTA, MITOCHONDRIAL"/>
    <property type="match status" value="1"/>
</dbReference>
<dbReference type="InterPro" id="IPR048938">
    <property type="entry name" value="ATPD_C_fung"/>
</dbReference>
<evidence type="ECO:0000259" key="14">
    <source>
        <dbReference type="Pfam" id="PF02823"/>
    </source>
</evidence>
<comment type="subcellular location">
    <subcellularLocation>
        <location evidence="1">Mitochondrion inner membrane</location>
    </subcellularLocation>
</comment>
<keyword evidence="10" id="KW-0472">Membrane</keyword>
<comment type="similarity">
    <text evidence="2">Belongs to the ATPase epsilon chain family.</text>
</comment>
<evidence type="ECO:0000256" key="9">
    <source>
        <dbReference type="ARBA" id="ARBA00023128"/>
    </source>
</evidence>
<keyword evidence="5" id="KW-0375">Hydrogen ion transport</keyword>
<sequence length="165" mass="17518">MSALRLVARSALRSRPLAAPWRGSSRGYADVPSDKIRLNLTLPHLTVYQDVDVVQVNLPATTGDLGVLANHVPTVEQLRPGVVDVVEESGSTKHFFVSGGFAVVQPGSLLSINAIEAHPIEDFSADAVRAQLAEAQKNATSGSEIDQVEAKIELEVLEALASVAK</sequence>
<proteinExistence type="inferred from homology"/>
<protein>
    <recommendedName>
        <fullName evidence="3">ATP synthase subunit delta, mitochondrial</fullName>
    </recommendedName>
    <alternativeName>
        <fullName evidence="13">F-ATPase delta subunit</fullName>
    </alternativeName>
</protein>
<dbReference type="InterPro" id="IPR001469">
    <property type="entry name" value="ATP_synth_F1_dsu/esu"/>
</dbReference>
<evidence type="ECO:0000313" key="16">
    <source>
        <dbReference type="EMBL" id="KAJ8097864.1"/>
    </source>
</evidence>
<keyword evidence="12" id="KW-0066">ATP synthesis</keyword>
<keyword evidence="6" id="KW-0999">Mitochondrion inner membrane</keyword>
<dbReference type="AlphaFoldDB" id="A0AAD7QMA2"/>
<dbReference type="EMBL" id="JARPMG010000010">
    <property type="protein sequence ID" value="KAJ8097864.1"/>
    <property type="molecule type" value="Genomic_DNA"/>
</dbReference>
<reference evidence="16" key="1">
    <citation type="submission" date="2023-03" db="EMBL/GenBank/DDBJ databases">
        <title>Near-Complete genome sequence of Lipomyces tetrasporous NRRL Y-64009, an oleaginous yeast capable of growing on lignocellulosic hydrolysates.</title>
        <authorList>
            <consortium name="Lawrence Berkeley National Laboratory"/>
            <person name="Jagtap S.S."/>
            <person name="Liu J.-J."/>
            <person name="Walukiewicz H.E."/>
            <person name="Pangilinan J."/>
            <person name="Lipzen A."/>
            <person name="Ahrendt S."/>
            <person name="Koriabine M."/>
            <person name="Cobaugh K."/>
            <person name="Salamov A."/>
            <person name="Yoshinaga Y."/>
            <person name="Ng V."/>
            <person name="Daum C."/>
            <person name="Grigoriev I.V."/>
            <person name="Slininger P.J."/>
            <person name="Dien B.S."/>
            <person name="Jin Y.-S."/>
            <person name="Rao C.V."/>
        </authorList>
    </citation>
    <scope>NUCLEOTIDE SEQUENCE</scope>
    <source>
        <strain evidence="16">NRRL Y-64009</strain>
    </source>
</reference>
<evidence type="ECO:0000256" key="13">
    <source>
        <dbReference type="ARBA" id="ARBA00031669"/>
    </source>
</evidence>
<dbReference type="Gene3D" id="2.60.15.10">
    <property type="entry name" value="F0F1 ATP synthase delta/epsilon subunit, N-terminal"/>
    <property type="match status" value="1"/>
</dbReference>
<dbReference type="Proteomes" id="UP001217417">
    <property type="component" value="Unassembled WGS sequence"/>
</dbReference>
<feature type="domain" description="F1F0-ATP synthase subunit delta C-terminal" evidence="15">
    <location>
        <begin position="123"/>
        <end position="162"/>
    </location>
</feature>
<comment type="caution">
    <text evidence="16">The sequence shown here is derived from an EMBL/GenBank/DDBJ whole genome shotgun (WGS) entry which is preliminary data.</text>
</comment>
<evidence type="ECO:0000256" key="4">
    <source>
        <dbReference type="ARBA" id="ARBA00022448"/>
    </source>
</evidence>
<keyword evidence="17" id="KW-1185">Reference proteome</keyword>
<evidence type="ECO:0000256" key="12">
    <source>
        <dbReference type="ARBA" id="ARBA00023310"/>
    </source>
</evidence>
<name>A0AAD7QMA2_9ASCO</name>
<dbReference type="GeneID" id="80883640"/>
<evidence type="ECO:0000256" key="2">
    <source>
        <dbReference type="ARBA" id="ARBA00005712"/>
    </source>
</evidence>